<reference evidence="2 3" key="1">
    <citation type="submission" date="2019-09" db="EMBL/GenBank/DDBJ databases">
        <title>Genome sequence of Rhodovastum atsumiense, a diverse member of the Acetobacteraceae family of non-sulfur purple photosynthetic bacteria.</title>
        <authorList>
            <person name="Meyer T."/>
            <person name="Kyndt J."/>
        </authorList>
    </citation>
    <scope>NUCLEOTIDE SEQUENCE [LARGE SCALE GENOMIC DNA]</scope>
    <source>
        <strain evidence="2 3">DSM 21279</strain>
    </source>
</reference>
<organism evidence="2 3">
    <name type="scientific">Rhodovastum atsumiense</name>
    <dbReference type="NCBI Taxonomy" id="504468"/>
    <lineage>
        <taxon>Bacteria</taxon>
        <taxon>Pseudomonadati</taxon>
        <taxon>Pseudomonadota</taxon>
        <taxon>Alphaproteobacteria</taxon>
        <taxon>Acetobacterales</taxon>
        <taxon>Acetobacteraceae</taxon>
        <taxon>Rhodovastum</taxon>
    </lineage>
</organism>
<evidence type="ECO:0000313" key="3">
    <source>
        <dbReference type="Proteomes" id="UP000325255"/>
    </source>
</evidence>
<accession>A0A5M6IQ08</accession>
<gene>
    <name evidence="2" type="ORF">F1189_23355</name>
</gene>
<protein>
    <submittedName>
        <fullName evidence="2">DUF1837 domain-containing protein</fullName>
    </submittedName>
</protein>
<feature type="domain" description="Anti-bacteriophage protein A/HamA C-terminal" evidence="1">
    <location>
        <begin position="38"/>
        <end position="301"/>
    </location>
</feature>
<keyword evidence="3" id="KW-1185">Reference proteome</keyword>
<evidence type="ECO:0000313" key="2">
    <source>
        <dbReference type="EMBL" id="KAA5609565.1"/>
    </source>
</evidence>
<sequence>MGAIDQSMIARLCSDASTCWRHLRMNALRPQPFLEVRVEDTVGLPTLLGLCAGYELGQWRSRQFAKYLIRNLIEFIYPIEEWDAANSATGVEMTARAAEAVYKTTKYENRGEIGELILFSILRSYYGSLPVVSKFYFKSAVNDTVKGFDAVHFIKGKDGLELWLGEVKFYTDAAAAIRDVIEELHKHLEADYLRGEFTWIGNKMRGDGPHYHEIRRLFDDKTSLDQVFPVLHIPVLITYESKAIGTHDIVNDVYRAAIEAELRHHFESFKGRCAIQRAAVHLILVPLGSKRALQEDFDSRLRAAQDL</sequence>
<dbReference type="OrthoDB" id="4964195at2"/>
<dbReference type="EMBL" id="VWPK01000047">
    <property type="protein sequence ID" value="KAA5609565.1"/>
    <property type="molecule type" value="Genomic_DNA"/>
</dbReference>
<dbReference type="Pfam" id="PF08878">
    <property type="entry name" value="HamA"/>
    <property type="match status" value="1"/>
</dbReference>
<dbReference type="AlphaFoldDB" id="A0A5M6IQ08"/>
<dbReference type="InterPro" id="IPR014976">
    <property type="entry name" value="AbpA_HamA_C"/>
</dbReference>
<comment type="caution">
    <text evidence="2">The sequence shown here is derived from an EMBL/GenBank/DDBJ whole genome shotgun (WGS) entry which is preliminary data.</text>
</comment>
<proteinExistence type="predicted"/>
<evidence type="ECO:0000259" key="1">
    <source>
        <dbReference type="Pfam" id="PF08878"/>
    </source>
</evidence>
<name>A0A5M6IQ08_9PROT</name>
<dbReference type="Proteomes" id="UP000325255">
    <property type="component" value="Unassembled WGS sequence"/>
</dbReference>